<evidence type="ECO:0000256" key="3">
    <source>
        <dbReference type="SAM" id="SignalP"/>
    </source>
</evidence>
<dbReference type="RefSeq" id="WP_014984018.1">
    <property type="nucleotide sequence ID" value="NC_018681.1"/>
</dbReference>
<dbReference type="InterPro" id="IPR036514">
    <property type="entry name" value="SGNH_hydro_sf"/>
</dbReference>
<dbReference type="KEGG" id="nbr:O3I_016010"/>
<dbReference type="EMBL" id="CP003876">
    <property type="protein sequence ID" value="AFU01163.1"/>
    <property type="molecule type" value="Genomic_DNA"/>
</dbReference>
<feature type="disulfide bond" evidence="2">
    <location>
        <begin position="59"/>
        <end position="83"/>
    </location>
</feature>
<dbReference type="Pfam" id="PF13472">
    <property type="entry name" value="Lipase_GDSL_2"/>
    <property type="match status" value="1"/>
</dbReference>
<evidence type="ECO:0000256" key="1">
    <source>
        <dbReference type="PIRSR" id="PIRSR637460-1"/>
    </source>
</evidence>
<reference evidence="5 6" key="1">
    <citation type="journal article" date="2012" name="J. Bacteriol.">
        <title>Complete genome sequence of Nocardia brasiliensis HUJEG-1.</title>
        <authorList>
            <person name="Vera-Cabrera L."/>
            <person name="Ortiz-Lopez R."/>
            <person name="Elizondo-Gonzalez R."/>
            <person name="Perez-Maya A.A."/>
            <person name="Ocampo-Candiani J."/>
        </authorList>
    </citation>
    <scope>NUCLEOTIDE SEQUENCE [LARGE SCALE GENOMIC DNA]</scope>
    <source>
        <strain evidence="6">ATCC 700358</strain>
    </source>
</reference>
<organism evidence="5 6">
    <name type="scientific">Nocardia brasiliensis (strain ATCC 700358 / HUJEG-1)</name>
    <dbReference type="NCBI Taxonomy" id="1133849"/>
    <lineage>
        <taxon>Bacteria</taxon>
        <taxon>Bacillati</taxon>
        <taxon>Actinomycetota</taxon>
        <taxon>Actinomycetes</taxon>
        <taxon>Mycobacteriales</taxon>
        <taxon>Nocardiaceae</taxon>
        <taxon>Nocardia</taxon>
    </lineage>
</organism>
<name>K0ENG7_NOCB7</name>
<feature type="active site" evidence="1">
    <location>
        <position position="280"/>
    </location>
</feature>
<dbReference type="GO" id="GO:0016788">
    <property type="term" value="F:hydrolase activity, acting on ester bonds"/>
    <property type="evidence" value="ECO:0007669"/>
    <property type="project" value="InterPro"/>
</dbReference>
<dbReference type="HOGENOM" id="CLU_074303_0_0_11"/>
<dbReference type="GO" id="GO:0006629">
    <property type="term" value="P:lipid metabolic process"/>
    <property type="evidence" value="ECO:0007669"/>
    <property type="project" value="TreeGrafter"/>
</dbReference>
<keyword evidence="6" id="KW-1185">Reference proteome</keyword>
<keyword evidence="3" id="KW-0732">Signal</keyword>
<feature type="disulfide bond" evidence="2">
    <location>
        <begin position="206"/>
        <end position="258"/>
    </location>
</feature>
<evidence type="ECO:0000313" key="6">
    <source>
        <dbReference type="Proteomes" id="UP000006304"/>
    </source>
</evidence>
<dbReference type="SUPFAM" id="SSF52266">
    <property type="entry name" value="SGNH hydrolase"/>
    <property type="match status" value="1"/>
</dbReference>
<sequence length="300" mass="30985">MQPNSMIARLCIAATATLCAMAHAATASATPAPGGARIVVLGDSFASNSIGTDQHSNQCDRNPRSWPNQLAQTTGATMVDVSCAGAALDTGTGWNLAQQARKAADAAAFGTGTEAVLLQFGLNDIWGDNDVVALNVVLRCAINLLEGCEPDAAGQGRLPDLSRITPENYAARIARVIEYVRYYAPHARIALVGYPEFFEPTSTTACLGLFGLGTVTQPRAAGLAAYLAALRAATAGAAAALGIEYFDTAAAYRGHGMCATEPWLNGIGDPRAELFGIPGHPSRHGDAATAGGIRQMLGLA</sequence>
<evidence type="ECO:0000256" key="2">
    <source>
        <dbReference type="PIRSR" id="PIRSR637460-2"/>
    </source>
</evidence>
<protein>
    <recommendedName>
        <fullName evidence="4">SGNH hydrolase-type esterase domain-containing protein</fullName>
    </recommendedName>
</protein>
<dbReference type="InterPro" id="IPR037460">
    <property type="entry name" value="SEST-like"/>
</dbReference>
<keyword evidence="2" id="KW-1015">Disulfide bond</keyword>
<dbReference type="InterPro" id="IPR013830">
    <property type="entry name" value="SGNH_hydro"/>
</dbReference>
<feature type="disulfide bond" evidence="2">
    <location>
        <begin position="140"/>
        <end position="148"/>
    </location>
</feature>
<dbReference type="CDD" id="cd01823">
    <property type="entry name" value="SEST_like"/>
    <property type="match status" value="1"/>
</dbReference>
<dbReference type="Gene3D" id="3.40.50.1110">
    <property type="entry name" value="SGNH hydrolase"/>
    <property type="match status" value="1"/>
</dbReference>
<feature type="domain" description="SGNH hydrolase-type esterase" evidence="4">
    <location>
        <begin position="40"/>
        <end position="287"/>
    </location>
</feature>
<feature type="signal peptide" evidence="3">
    <location>
        <begin position="1"/>
        <end position="29"/>
    </location>
</feature>
<dbReference type="AlphaFoldDB" id="K0ENG7"/>
<feature type="chain" id="PRO_5003830782" description="SGNH hydrolase-type esterase domain-containing protein" evidence="3">
    <location>
        <begin position="30"/>
        <end position="300"/>
    </location>
</feature>
<dbReference type="eggNOG" id="COG2755">
    <property type="taxonomic scope" value="Bacteria"/>
</dbReference>
<dbReference type="Proteomes" id="UP000006304">
    <property type="component" value="Chromosome"/>
</dbReference>
<gene>
    <name evidence="5" type="ORF">O3I_016010</name>
</gene>
<dbReference type="STRING" id="1133849.O3I_016010"/>
<proteinExistence type="predicted"/>
<feature type="active site" description="Nucleophile" evidence="1">
    <location>
        <position position="44"/>
    </location>
</feature>
<evidence type="ECO:0000313" key="5">
    <source>
        <dbReference type="EMBL" id="AFU01163.1"/>
    </source>
</evidence>
<evidence type="ECO:0000259" key="4">
    <source>
        <dbReference type="Pfam" id="PF13472"/>
    </source>
</evidence>
<accession>K0ENG7</accession>
<dbReference type="PANTHER" id="PTHR37981:SF1">
    <property type="entry name" value="SGNH HYDROLASE-TYPE ESTERASE DOMAIN-CONTAINING PROTEIN"/>
    <property type="match status" value="1"/>
</dbReference>
<dbReference type="PANTHER" id="PTHR37981">
    <property type="entry name" value="LIPASE 2"/>
    <property type="match status" value="1"/>
</dbReference>